<proteinExistence type="predicted"/>
<evidence type="ECO:0000313" key="1">
    <source>
        <dbReference type="EMBL" id="KAF3502219.1"/>
    </source>
</evidence>
<organism evidence="1 2">
    <name type="scientific">Brassica cretica</name>
    <name type="common">Mustard</name>
    <dbReference type="NCBI Taxonomy" id="69181"/>
    <lineage>
        <taxon>Eukaryota</taxon>
        <taxon>Viridiplantae</taxon>
        <taxon>Streptophyta</taxon>
        <taxon>Embryophyta</taxon>
        <taxon>Tracheophyta</taxon>
        <taxon>Spermatophyta</taxon>
        <taxon>Magnoliopsida</taxon>
        <taxon>eudicotyledons</taxon>
        <taxon>Gunneridae</taxon>
        <taxon>Pentapetalae</taxon>
        <taxon>rosids</taxon>
        <taxon>malvids</taxon>
        <taxon>Brassicales</taxon>
        <taxon>Brassicaceae</taxon>
        <taxon>Brassiceae</taxon>
        <taxon>Brassica</taxon>
    </lineage>
</organism>
<comment type="caution">
    <text evidence="1">The sequence shown here is derived from an EMBL/GenBank/DDBJ whole genome shotgun (WGS) entry which is preliminary data.</text>
</comment>
<dbReference type="AlphaFoldDB" id="A0A8S9NM99"/>
<reference evidence="1" key="1">
    <citation type="submission" date="2019-12" db="EMBL/GenBank/DDBJ databases">
        <title>Genome sequencing and annotation of Brassica cretica.</title>
        <authorList>
            <person name="Studholme D.J."/>
            <person name="Sarris P."/>
        </authorList>
    </citation>
    <scope>NUCLEOTIDE SEQUENCE</scope>
    <source>
        <strain evidence="1">PFS-109/04</strain>
        <tissue evidence="1">Leaf</tissue>
    </source>
</reference>
<dbReference type="EMBL" id="QGKX02001621">
    <property type="protein sequence ID" value="KAF3502219.1"/>
    <property type="molecule type" value="Genomic_DNA"/>
</dbReference>
<dbReference type="Proteomes" id="UP000712600">
    <property type="component" value="Unassembled WGS sequence"/>
</dbReference>
<name>A0A8S9NM99_BRACR</name>
<protein>
    <submittedName>
        <fullName evidence="1">Uncharacterized protein</fullName>
    </submittedName>
</protein>
<sequence>MKYSRQQWLRNSKIGFLVVKGYSGNLGLIMGFSNHKICSAHILESLSIDTNAATSIDSPSSPRHVALAMPTYNSSVKRI</sequence>
<gene>
    <name evidence="1" type="ORF">F2Q69_00043506</name>
</gene>
<accession>A0A8S9NM99</accession>
<evidence type="ECO:0000313" key="2">
    <source>
        <dbReference type="Proteomes" id="UP000712600"/>
    </source>
</evidence>